<feature type="active site" description="Cysteine sulfenic acid (-SOH) intermediate; for peroxidase activity" evidence="13">
    <location>
        <position position="52"/>
    </location>
</feature>
<evidence type="ECO:0000256" key="14">
    <source>
        <dbReference type="SAM" id="MobiDB-lite"/>
    </source>
</evidence>
<dbReference type="PIRSF" id="PIRSF000239">
    <property type="entry name" value="AHPC"/>
    <property type="match status" value="1"/>
</dbReference>
<dbReference type="InterPro" id="IPR024706">
    <property type="entry name" value="Peroxiredoxin_AhpC-typ"/>
</dbReference>
<dbReference type="GO" id="GO:0008379">
    <property type="term" value="F:thioredoxin peroxidase activity"/>
    <property type="evidence" value="ECO:0007669"/>
    <property type="project" value="TreeGrafter"/>
</dbReference>
<dbReference type="FunFam" id="3.40.30.10:FF:000007">
    <property type="entry name" value="Thioredoxin-dependent thiol peroxidase"/>
    <property type="match status" value="1"/>
</dbReference>
<dbReference type="Proteomes" id="UP000000692">
    <property type="component" value="Chromosome"/>
</dbReference>
<keyword evidence="16" id="KW-0808">Transferase</keyword>
<accession>F9Y979</accession>
<dbReference type="InterPro" id="IPR050924">
    <property type="entry name" value="Peroxiredoxin_BCP/PrxQ"/>
</dbReference>
<evidence type="ECO:0000256" key="5">
    <source>
        <dbReference type="ARBA" id="ARBA00022862"/>
    </source>
</evidence>
<comment type="similarity">
    <text evidence="10">Belongs to the peroxiredoxin family. BCP/PrxQ subfamily.</text>
</comment>
<evidence type="ECO:0000256" key="11">
    <source>
        <dbReference type="ARBA" id="ARBA00042639"/>
    </source>
</evidence>
<dbReference type="GO" id="GO:0005737">
    <property type="term" value="C:cytoplasm"/>
    <property type="evidence" value="ECO:0007669"/>
    <property type="project" value="TreeGrafter"/>
</dbReference>
<evidence type="ECO:0000256" key="2">
    <source>
        <dbReference type="ARBA" id="ARBA00011245"/>
    </source>
</evidence>
<dbReference type="EC" id="1.11.1.24" evidence="3"/>
<dbReference type="HOGENOM" id="CLU_042529_14_1_5"/>
<sequence>MPKDQPMTRLQAGDTAPNFTLPGHDGKTYHLSDFRGQRVVLFFYPADNTPTCTTENAEFATHAEAFAAAGVQLIGINRDSLAKHTKFAAKLALPFPLLTDEDGAVSGAYDVWQEKSTFGKTYMGILRTTFLIGTDGRLEMVWPVTRLAGHVDSVLTSCLSKN</sequence>
<keyword evidence="7" id="KW-1015">Disulfide bond</keyword>
<dbReference type="eggNOG" id="COG1225">
    <property type="taxonomic scope" value="Bacteria"/>
</dbReference>
<evidence type="ECO:0000256" key="10">
    <source>
        <dbReference type="ARBA" id="ARBA00038489"/>
    </source>
</evidence>
<gene>
    <name evidence="16" type="primary">bcp</name>
    <name evidence="16" type="ordered locus">KVU_1457</name>
</gene>
<evidence type="ECO:0000256" key="7">
    <source>
        <dbReference type="ARBA" id="ARBA00023157"/>
    </source>
</evidence>
<dbReference type="InterPro" id="IPR013766">
    <property type="entry name" value="Thioredoxin_domain"/>
</dbReference>
<dbReference type="Pfam" id="PF00578">
    <property type="entry name" value="AhpC-TSA"/>
    <property type="match status" value="1"/>
</dbReference>
<dbReference type="InterPro" id="IPR000866">
    <property type="entry name" value="AhpC/TSA"/>
</dbReference>
<evidence type="ECO:0000259" key="15">
    <source>
        <dbReference type="PROSITE" id="PS51352"/>
    </source>
</evidence>
<keyword evidence="8" id="KW-0676">Redox-active center</keyword>
<keyword evidence="16" id="KW-0436">Ligase</keyword>
<dbReference type="InterPro" id="IPR036249">
    <property type="entry name" value="Thioredoxin-like_sf"/>
</dbReference>
<evidence type="ECO:0000256" key="1">
    <source>
        <dbReference type="ARBA" id="ARBA00003330"/>
    </source>
</evidence>
<dbReference type="OrthoDB" id="9812811at2"/>
<feature type="domain" description="Thioredoxin" evidence="15">
    <location>
        <begin position="10"/>
        <end position="160"/>
    </location>
</feature>
<dbReference type="PANTHER" id="PTHR42801:SF4">
    <property type="entry name" value="AHPC_TSA FAMILY PROTEIN"/>
    <property type="match status" value="1"/>
</dbReference>
<dbReference type="PANTHER" id="PTHR42801">
    <property type="entry name" value="THIOREDOXIN-DEPENDENT PEROXIDE REDUCTASE"/>
    <property type="match status" value="1"/>
</dbReference>
<evidence type="ECO:0000256" key="3">
    <source>
        <dbReference type="ARBA" id="ARBA00013017"/>
    </source>
</evidence>
<comment type="subunit">
    <text evidence="2">Monomer.</text>
</comment>
<keyword evidence="17" id="KW-1185">Reference proteome</keyword>
<dbReference type="PATRIC" id="fig|759362.5.peg.1503"/>
<evidence type="ECO:0000313" key="16">
    <source>
        <dbReference type="EMBL" id="AEM41296.1"/>
    </source>
</evidence>
<dbReference type="GO" id="GO:0016874">
    <property type="term" value="F:ligase activity"/>
    <property type="evidence" value="ECO:0007669"/>
    <property type="project" value="UniProtKB-KW"/>
</dbReference>
<dbReference type="GO" id="GO:0045454">
    <property type="term" value="P:cell redox homeostasis"/>
    <property type="evidence" value="ECO:0007669"/>
    <property type="project" value="TreeGrafter"/>
</dbReference>
<evidence type="ECO:0000256" key="12">
    <source>
        <dbReference type="ARBA" id="ARBA00049091"/>
    </source>
</evidence>
<dbReference type="CDD" id="cd03017">
    <property type="entry name" value="PRX_BCP"/>
    <property type="match status" value="1"/>
</dbReference>
<dbReference type="GO" id="GO:0034599">
    <property type="term" value="P:cellular response to oxidative stress"/>
    <property type="evidence" value="ECO:0007669"/>
    <property type="project" value="TreeGrafter"/>
</dbReference>
<organism evidence="16 17">
    <name type="scientific">Ketogulonicigenium vulgare (strain WSH-001)</name>
    <dbReference type="NCBI Taxonomy" id="759362"/>
    <lineage>
        <taxon>Bacteria</taxon>
        <taxon>Pseudomonadati</taxon>
        <taxon>Pseudomonadota</taxon>
        <taxon>Alphaproteobacteria</taxon>
        <taxon>Rhodobacterales</taxon>
        <taxon>Roseobacteraceae</taxon>
        <taxon>Ketogulonicigenium</taxon>
    </lineage>
</organism>
<name>F9Y979_KETVW</name>
<dbReference type="KEGG" id="kvl:KVU_1457"/>
<evidence type="ECO:0000256" key="4">
    <source>
        <dbReference type="ARBA" id="ARBA00022559"/>
    </source>
</evidence>
<dbReference type="AlphaFoldDB" id="F9Y979"/>
<evidence type="ECO:0000256" key="8">
    <source>
        <dbReference type="ARBA" id="ARBA00023284"/>
    </source>
</evidence>
<proteinExistence type="inferred from homology"/>
<keyword evidence="5" id="KW-0049">Antioxidant</keyword>
<dbReference type="GO" id="GO:0016779">
    <property type="term" value="F:nucleotidyltransferase activity"/>
    <property type="evidence" value="ECO:0007669"/>
    <property type="project" value="UniProtKB-KW"/>
</dbReference>
<evidence type="ECO:0000313" key="17">
    <source>
        <dbReference type="Proteomes" id="UP000000692"/>
    </source>
</evidence>
<dbReference type="EMBL" id="CP002018">
    <property type="protein sequence ID" value="AEM41296.1"/>
    <property type="molecule type" value="Genomic_DNA"/>
</dbReference>
<keyword evidence="16" id="KW-0548">Nucleotidyltransferase</keyword>
<reference evidence="16 17" key="1">
    <citation type="journal article" date="2011" name="J. Bacteriol.">
        <title>Complete genome sequence of the industrial strain Ketogulonicigenium vulgare WSH-001.</title>
        <authorList>
            <person name="Liu L."/>
            <person name="Li Y."/>
            <person name="Zhang J."/>
            <person name="Zhou Z."/>
            <person name="Liu J."/>
            <person name="Li X."/>
            <person name="Zhou J."/>
            <person name="Du G."/>
            <person name="Wang L."/>
            <person name="Chen J."/>
        </authorList>
    </citation>
    <scope>NUCLEOTIDE SEQUENCE [LARGE SCALE GENOMIC DNA]</scope>
    <source>
        <strain evidence="16 17">WSH-001</strain>
    </source>
</reference>
<evidence type="ECO:0000256" key="6">
    <source>
        <dbReference type="ARBA" id="ARBA00023002"/>
    </source>
</evidence>
<feature type="region of interest" description="Disordered" evidence="14">
    <location>
        <begin position="1"/>
        <end position="21"/>
    </location>
</feature>
<evidence type="ECO:0000256" key="9">
    <source>
        <dbReference type="ARBA" id="ARBA00032824"/>
    </source>
</evidence>
<keyword evidence="4 16" id="KW-0575">Peroxidase</keyword>
<keyword evidence="6 16" id="KW-0560">Oxidoreductase</keyword>
<protein>
    <recommendedName>
        <fullName evidence="3">thioredoxin-dependent peroxiredoxin</fullName>
        <ecNumber evidence="3">1.11.1.24</ecNumber>
    </recommendedName>
    <alternativeName>
        <fullName evidence="9">Thioredoxin peroxidase</fullName>
    </alternativeName>
    <alternativeName>
        <fullName evidence="11">Thioredoxin-dependent peroxiredoxin Bcp</fullName>
    </alternativeName>
</protein>
<dbReference type="PROSITE" id="PS51352">
    <property type="entry name" value="THIOREDOXIN_2"/>
    <property type="match status" value="1"/>
</dbReference>
<comment type="function">
    <text evidence="1">Thiol-specific peroxidase that catalyzes the reduction of hydrogen peroxide and organic hydroperoxides to water and alcohols, respectively. Plays a role in cell protection against oxidative stress by detoxifying peroxides and as sensor of hydrogen peroxide-mediated signaling events.</text>
</comment>
<evidence type="ECO:0000256" key="13">
    <source>
        <dbReference type="PIRSR" id="PIRSR000239-1"/>
    </source>
</evidence>
<dbReference type="Gene3D" id="3.40.30.10">
    <property type="entry name" value="Glutaredoxin"/>
    <property type="match status" value="1"/>
</dbReference>
<dbReference type="SUPFAM" id="SSF52833">
    <property type="entry name" value="Thioredoxin-like"/>
    <property type="match status" value="1"/>
</dbReference>
<comment type="catalytic activity">
    <reaction evidence="12">
        <text>a hydroperoxide + [thioredoxin]-dithiol = an alcohol + [thioredoxin]-disulfide + H2O</text>
        <dbReference type="Rhea" id="RHEA:62620"/>
        <dbReference type="Rhea" id="RHEA-COMP:10698"/>
        <dbReference type="Rhea" id="RHEA-COMP:10700"/>
        <dbReference type="ChEBI" id="CHEBI:15377"/>
        <dbReference type="ChEBI" id="CHEBI:29950"/>
        <dbReference type="ChEBI" id="CHEBI:30879"/>
        <dbReference type="ChEBI" id="CHEBI:35924"/>
        <dbReference type="ChEBI" id="CHEBI:50058"/>
        <dbReference type="EC" id="1.11.1.24"/>
    </reaction>
</comment>